<organism evidence="1">
    <name type="scientific">Cryptosporidium hominis</name>
    <dbReference type="NCBI Taxonomy" id="237895"/>
    <lineage>
        <taxon>Eukaryota</taxon>
        <taxon>Sar</taxon>
        <taxon>Alveolata</taxon>
        <taxon>Apicomplexa</taxon>
        <taxon>Conoidasida</taxon>
        <taxon>Coccidia</taxon>
        <taxon>Eucoccidiorida</taxon>
        <taxon>Eimeriorina</taxon>
        <taxon>Cryptosporidiidae</taxon>
        <taxon>Cryptosporidium</taxon>
    </lineage>
</organism>
<dbReference type="VEuPathDB" id="CryptoDB:CHUDEA2_2240"/>
<dbReference type="VEuPathDB" id="CryptoDB:Chro.20241"/>
<keyword evidence="3" id="KW-1185">Reference proteome</keyword>
<dbReference type="OrthoDB" id="340447at2759"/>
<sequence>MEGIQIPEIYINSDMILSFDEEACNWNETSSNLSNSPKILNTSIQNTSNKLNVNVNVNVNGNVNYSHSNSKCSFSTNNISEEVNASECNPKFLEIHRGNTNHKKISESISFSQEETPKSIIIDCLLKDQNQFKTENQYVESSQNLNLFSYLENNLTEKVNSDKFKSINKENNMARRRRDDPKLCWRCHKRDATPHMRSCEPCRVADRQRWSRRRNLSKIISGKNVNNNNSEHSVNHFNNQLKDDSSISLCSDNQKIDTFNGGYIQNSTQLKCDNQYISGTNEHYRAFNTGISNANSSAQVTGFSVGYPFKTDQWREQQQSISFRENRNIHPCAEISQNLSYITISYFPSSFSGLTTLPVSAKFASDGSMNGLETLPSVVLSFIVDKCNEQLLQRQLGRQNHQNLVSSNTPCNSQVESGLGNILMSNVEANKNINGTGGIGSFHNFHCANIHSNTLDSRFYC</sequence>
<dbReference type="Proteomes" id="UP001429100">
    <property type="component" value="Unassembled WGS sequence"/>
</dbReference>
<dbReference type="EMBL" id="JTAI01000039">
    <property type="protein sequence ID" value="PPS95115.1"/>
    <property type="molecule type" value="Genomic_DNA"/>
</dbReference>
<evidence type="ECO:0000313" key="3">
    <source>
        <dbReference type="Proteomes" id="UP001429100"/>
    </source>
</evidence>
<reference evidence="1" key="2">
    <citation type="submission" date="2015-08" db="EMBL/GenBank/DDBJ databases">
        <authorList>
            <person name="Babu N.S."/>
            <person name="Beckwith C.J."/>
            <person name="Beseler K.G."/>
            <person name="Brison A."/>
            <person name="Carone J.V."/>
            <person name="Caskin T.P."/>
            <person name="Diamond M."/>
            <person name="Durham M.E."/>
            <person name="Foxe J.M."/>
            <person name="Go M."/>
            <person name="Henderson B.A."/>
            <person name="Jones I.B."/>
            <person name="McGettigan J.A."/>
            <person name="Micheletti S.J."/>
            <person name="Nasrallah M.E."/>
            <person name="Ortiz D."/>
            <person name="Piller C.R."/>
            <person name="Privatt S.R."/>
            <person name="Schneider S.L."/>
            <person name="Sharp S."/>
            <person name="Smith T.C."/>
            <person name="Stanton J.D."/>
            <person name="Ullery H.E."/>
            <person name="Wilson R.J."/>
            <person name="Serrano M.G."/>
            <person name="Buck G."/>
            <person name="Lee V."/>
            <person name="Wang Y."/>
            <person name="Carvalho R."/>
            <person name="Voegtly L."/>
            <person name="Shi R."/>
            <person name="Duckworth R."/>
            <person name="Johnson A."/>
            <person name="Loviza R."/>
            <person name="Walstead R."/>
            <person name="Shah Z."/>
            <person name="Kiflezghi M."/>
            <person name="Wade K."/>
            <person name="Ball S.L."/>
            <person name="Bradley K.W."/>
            <person name="Asai D.J."/>
            <person name="Bowman C.A."/>
            <person name="Russell D.A."/>
            <person name="Pope W.H."/>
            <person name="Jacobs-Sera D."/>
            <person name="Hendrix R.W."/>
            <person name="Hatfull G.F."/>
        </authorList>
    </citation>
    <scope>NUCLEOTIDE SEQUENCE [LARGE SCALE GENOMIC DNA]</scope>
</reference>
<dbReference type="AlphaFoldDB" id="A0A0S4TDK6"/>
<proteinExistence type="predicted"/>
<evidence type="ECO:0000313" key="2">
    <source>
        <dbReference type="EMBL" id="PPS95115.1"/>
    </source>
</evidence>
<accession>A0A0S4TDK6</accession>
<evidence type="ECO:0000313" key="1">
    <source>
        <dbReference type="EMBL" id="CUV04580.1"/>
    </source>
</evidence>
<reference evidence="2 3" key="3">
    <citation type="submission" date="2017-10" db="EMBL/GenBank/DDBJ databases">
        <title>Consistent, comparative and evidence-based genome annotation and re-annotation for the closely-related species, Cryptosporidium parvum, C. hominis and C. tyzzeri.</title>
        <authorList>
            <person name="Baptista R.P."/>
            <person name="Li Y."/>
            <person name="Sateriale A."/>
            <person name="Striepen B."/>
            <person name="Kissinger J.C."/>
        </authorList>
    </citation>
    <scope>NUCLEOTIDE SEQUENCE [LARGE SCALE GENOMIC DNA]</scope>
    <source>
        <strain evidence="2">30976</strain>
    </source>
</reference>
<dbReference type="EMBL" id="LN877948">
    <property type="protein sequence ID" value="CUV04580.1"/>
    <property type="molecule type" value="Genomic_DNA"/>
</dbReference>
<reference evidence="2 3" key="1">
    <citation type="submission" date="2014-11" db="EMBL/GenBank/DDBJ databases">
        <title>Comparative genomic analysis of Cryptosporidium hominis reveals occurrence of genetic recombination in virulent subtypes.</title>
        <authorList>
            <person name="Guo Y."/>
            <person name="Tang K."/>
            <person name="Frace M."/>
            <person name="Li N."/>
            <person name="Roellig D.M."/>
            <person name="Sammons S."/>
            <person name="Knipe K."/>
            <person name="Rowe L."/>
            <person name="Feng Y."/>
            <person name="Xiao L."/>
        </authorList>
    </citation>
    <scope>NUCLEOTIDE SEQUENCE [LARGE SCALE GENOMIC DNA]</scope>
    <source>
        <strain evidence="2">30976</strain>
    </source>
</reference>
<dbReference type="VEuPathDB" id="CryptoDB:ChTU502y2012_366g0030"/>
<dbReference type="Proteomes" id="UP000199752">
    <property type="component" value="Chromosome 2"/>
</dbReference>
<name>A0A0S4TDK6_CRYHO</name>
<protein>
    <submittedName>
        <fullName evidence="1">Uncharacterized protein</fullName>
    </submittedName>
</protein>
<dbReference type="VEuPathDB" id="CryptoDB:GY17_00002177"/>
<gene>
    <name evidence="1" type="ORF">CHUDEA2_2240</name>
    <name evidence="2" type="ORF">GY17_00002177</name>
</gene>